<dbReference type="PANTHER" id="PTHR30069:SF29">
    <property type="entry name" value="HEMOGLOBIN AND HEMOGLOBIN-HAPTOGLOBIN-BINDING PROTEIN 1-RELATED"/>
    <property type="match status" value="1"/>
</dbReference>
<comment type="similarity">
    <text evidence="10 11">Belongs to the TonB-dependent receptor family.</text>
</comment>
<dbReference type="Pfam" id="PF07715">
    <property type="entry name" value="Plug"/>
    <property type="match status" value="1"/>
</dbReference>
<dbReference type="InterPro" id="IPR036942">
    <property type="entry name" value="Beta-barrel_TonB_sf"/>
</dbReference>
<protein>
    <submittedName>
        <fullName evidence="14">TonB-dependent receptor</fullName>
    </submittedName>
</protein>
<keyword evidence="5" id="KW-0732">Signal</keyword>
<feature type="domain" description="TonB-dependent receptor plug" evidence="13">
    <location>
        <begin position="49"/>
        <end position="153"/>
    </location>
</feature>
<reference evidence="14 15" key="1">
    <citation type="submission" date="2019-12" db="EMBL/GenBank/DDBJ databases">
        <title>Genomic-based taxomic classification of the family Erythrobacteraceae.</title>
        <authorList>
            <person name="Xu L."/>
        </authorList>
    </citation>
    <scope>NUCLEOTIDE SEQUENCE [LARGE SCALE GENOMIC DNA]</scope>
    <source>
        <strain evidence="14 15">DSM 18604</strain>
    </source>
</reference>
<gene>
    <name evidence="14" type="ORF">GRI39_11290</name>
</gene>
<evidence type="ECO:0000256" key="11">
    <source>
        <dbReference type="RuleBase" id="RU003357"/>
    </source>
</evidence>
<keyword evidence="7 10" id="KW-0472">Membrane</keyword>
<dbReference type="Proteomes" id="UP000460561">
    <property type="component" value="Unassembled WGS sequence"/>
</dbReference>
<dbReference type="InterPro" id="IPR039426">
    <property type="entry name" value="TonB-dep_rcpt-like"/>
</dbReference>
<dbReference type="AlphaFoldDB" id="A0A845AB74"/>
<keyword evidence="15" id="KW-1185">Reference proteome</keyword>
<evidence type="ECO:0000256" key="2">
    <source>
        <dbReference type="ARBA" id="ARBA00022448"/>
    </source>
</evidence>
<comment type="caution">
    <text evidence="14">The sequence shown here is derived from an EMBL/GenBank/DDBJ whole genome shotgun (WGS) entry which is preliminary data.</text>
</comment>
<dbReference type="GO" id="GO:0044718">
    <property type="term" value="P:siderophore transmembrane transport"/>
    <property type="evidence" value="ECO:0007669"/>
    <property type="project" value="TreeGrafter"/>
</dbReference>
<keyword evidence="6 11" id="KW-0798">TonB box</keyword>
<evidence type="ECO:0000313" key="14">
    <source>
        <dbReference type="EMBL" id="MXP26619.1"/>
    </source>
</evidence>
<dbReference type="PANTHER" id="PTHR30069">
    <property type="entry name" value="TONB-DEPENDENT OUTER MEMBRANE RECEPTOR"/>
    <property type="match status" value="1"/>
</dbReference>
<name>A0A845AB74_9SPHN</name>
<keyword evidence="8 14" id="KW-0675">Receptor</keyword>
<evidence type="ECO:0000259" key="12">
    <source>
        <dbReference type="Pfam" id="PF00593"/>
    </source>
</evidence>
<sequence length="668" mass="71509">MLGGMFFPVEEGLAQSTQSDNHERDTQAIIVTGKGLVDTPATPAYDTVTLERDTIVSSASGRLEDVLSSIAGFQQFRRSDSRSSNPSAQGVTLRSLGGNATSRALVLLDGVPLADPFFGYVPFNAVAPERLGRIRVTRGGGSGPFGAGALTGTIELESADPSESGFFNASSLMNDRGETELSGSIAPKIGDGFAVLSGRWDKGKGFYTTPEDQRVSASARAAYDSWSASGRLVQPVGEEFEIQLRALAYHDKRTLRFDGADSSSQGQDVSLRLVGRGEWQVDALAYGQWRNFTNVVISSSSYTRVLDQKDTPSTGLGGKLEIRPPLGDSHVLRIGSDYRRSKGDLSEDRYGGFSGALLGQRFAGGENSDLGFFIEDDWMVGALILTGGLRVDRWVNSGGYFRERNSAGAAIGDDHFAKRSGWDLSYRAGGVLDLGGGLHLRSAAYSGLRLPTLNELYRPFTVFPVVTNANAQLRNERLHGVEAGLDLAAMTGVTLSLTAFDNEVKNAITNVTLETNLRQRENIRAIEAHGLELGVAAHWGTVHVNGSLAYTDATSKGSGAALNLGGYRPSQAPQWAGSATVAWEPYSGARFAATLRHIGKQFEDDQQTDALPAATTIGFFAKVPVKAGLSVIARIENLTNTKVITRNQEGSIDLGVPQTFWAGVRYGF</sequence>
<dbReference type="SUPFAM" id="SSF56935">
    <property type="entry name" value="Porins"/>
    <property type="match status" value="1"/>
</dbReference>
<evidence type="ECO:0000256" key="7">
    <source>
        <dbReference type="ARBA" id="ARBA00023136"/>
    </source>
</evidence>
<evidence type="ECO:0000256" key="4">
    <source>
        <dbReference type="ARBA" id="ARBA00022692"/>
    </source>
</evidence>
<evidence type="ECO:0000256" key="5">
    <source>
        <dbReference type="ARBA" id="ARBA00022729"/>
    </source>
</evidence>
<accession>A0A845AB74</accession>
<evidence type="ECO:0000256" key="9">
    <source>
        <dbReference type="ARBA" id="ARBA00023237"/>
    </source>
</evidence>
<evidence type="ECO:0000313" key="15">
    <source>
        <dbReference type="Proteomes" id="UP000460561"/>
    </source>
</evidence>
<dbReference type="Gene3D" id="2.170.130.10">
    <property type="entry name" value="TonB-dependent receptor, plug domain"/>
    <property type="match status" value="1"/>
</dbReference>
<keyword evidence="2 10" id="KW-0813">Transport</keyword>
<evidence type="ECO:0000256" key="1">
    <source>
        <dbReference type="ARBA" id="ARBA00004571"/>
    </source>
</evidence>
<proteinExistence type="inferred from homology"/>
<evidence type="ECO:0000256" key="8">
    <source>
        <dbReference type="ARBA" id="ARBA00023170"/>
    </source>
</evidence>
<dbReference type="InterPro" id="IPR037066">
    <property type="entry name" value="Plug_dom_sf"/>
</dbReference>
<keyword evidence="9 10" id="KW-0998">Cell outer membrane</keyword>
<evidence type="ECO:0000259" key="13">
    <source>
        <dbReference type="Pfam" id="PF07715"/>
    </source>
</evidence>
<dbReference type="EMBL" id="WTYQ01000004">
    <property type="protein sequence ID" value="MXP26619.1"/>
    <property type="molecule type" value="Genomic_DNA"/>
</dbReference>
<dbReference type="Gene3D" id="2.40.170.20">
    <property type="entry name" value="TonB-dependent receptor, beta-barrel domain"/>
    <property type="match status" value="1"/>
</dbReference>
<comment type="subcellular location">
    <subcellularLocation>
        <location evidence="1 10">Cell outer membrane</location>
        <topology evidence="1 10">Multi-pass membrane protein</topology>
    </subcellularLocation>
</comment>
<keyword evidence="3 10" id="KW-1134">Transmembrane beta strand</keyword>
<feature type="domain" description="TonB-dependent receptor-like beta-barrel" evidence="12">
    <location>
        <begin position="251"/>
        <end position="638"/>
    </location>
</feature>
<dbReference type="GO" id="GO:0015344">
    <property type="term" value="F:siderophore uptake transmembrane transporter activity"/>
    <property type="evidence" value="ECO:0007669"/>
    <property type="project" value="TreeGrafter"/>
</dbReference>
<evidence type="ECO:0000256" key="3">
    <source>
        <dbReference type="ARBA" id="ARBA00022452"/>
    </source>
</evidence>
<dbReference type="Pfam" id="PF00593">
    <property type="entry name" value="TonB_dep_Rec_b-barrel"/>
    <property type="match status" value="1"/>
</dbReference>
<organism evidence="14 15">
    <name type="scientific">Altericroceibacterium indicum</name>
    <dbReference type="NCBI Taxonomy" id="374177"/>
    <lineage>
        <taxon>Bacteria</taxon>
        <taxon>Pseudomonadati</taxon>
        <taxon>Pseudomonadota</taxon>
        <taxon>Alphaproteobacteria</taxon>
        <taxon>Sphingomonadales</taxon>
        <taxon>Erythrobacteraceae</taxon>
        <taxon>Altericroceibacterium</taxon>
    </lineage>
</organism>
<evidence type="ECO:0000256" key="10">
    <source>
        <dbReference type="PROSITE-ProRule" id="PRU01360"/>
    </source>
</evidence>
<dbReference type="InterPro" id="IPR012910">
    <property type="entry name" value="Plug_dom"/>
</dbReference>
<keyword evidence="4 10" id="KW-0812">Transmembrane</keyword>
<evidence type="ECO:0000256" key="6">
    <source>
        <dbReference type="ARBA" id="ARBA00023077"/>
    </source>
</evidence>
<dbReference type="OrthoDB" id="7374174at2"/>
<dbReference type="PROSITE" id="PS52016">
    <property type="entry name" value="TONB_DEPENDENT_REC_3"/>
    <property type="match status" value="1"/>
</dbReference>
<dbReference type="GO" id="GO:0009279">
    <property type="term" value="C:cell outer membrane"/>
    <property type="evidence" value="ECO:0007669"/>
    <property type="project" value="UniProtKB-SubCell"/>
</dbReference>
<dbReference type="InterPro" id="IPR000531">
    <property type="entry name" value="Beta-barrel_TonB"/>
</dbReference>